<sequence length="127" mass="13812">MLRLFEFAGGFLYSFQTCDIPTAVSPKPTIIADKSWVPLDLNHLKMNIDATFVSETGVVAFGMVIHNASGMVLYFAAGPLLFGASTVLHAELLSIRERLRLTQAAGFTVQVIENDSLLALQAITQLL</sequence>
<keyword evidence="1" id="KW-0472">Membrane</keyword>
<accession>A0A2P5DLE7</accession>
<dbReference type="GO" id="GO:0004523">
    <property type="term" value="F:RNA-DNA hybrid ribonuclease activity"/>
    <property type="evidence" value="ECO:0007669"/>
    <property type="project" value="InterPro"/>
</dbReference>
<evidence type="ECO:0000259" key="2">
    <source>
        <dbReference type="Pfam" id="PF13456"/>
    </source>
</evidence>
<dbReference type="PANTHER" id="PTHR47074">
    <property type="entry name" value="BNAC02G40300D PROTEIN"/>
    <property type="match status" value="1"/>
</dbReference>
<reference evidence="4" key="1">
    <citation type="submission" date="2016-06" db="EMBL/GenBank/DDBJ databases">
        <title>Parallel loss of symbiosis genes in relatives of nitrogen-fixing non-legume Parasponia.</title>
        <authorList>
            <person name="Van Velzen R."/>
            <person name="Holmer R."/>
            <person name="Bu F."/>
            <person name="Rutten L."/>
            <person name="Van Zeijl A."/>
            <person name="Liu W."/>
            <person name="Santuari L."/>
            <person name="Cao Q."/>
            <person name="Sharma T."/>
            <person name="Shen D."/>
            <person name="Roswanjaya Y."/>
            <person name="Wardhani T."/>
            <person name="Kalhor M.S."/>
            <person name="Jansen J."/>
            <person name="Van den Hoogen J."/>
            <person name="Gungor B."/>
            <person name="Hartog M."/>
            <person name="Hontelez J."/>
            <person name="Verver J."/>
            <person name="Yang W.-C."/>
            <person name="Schijlen E."/>
            <person name="Repin R."/>
            <person name="Schilthuizen M."/>
            <person name="Schranz E."/>
            <person name="Heidstra R."/>
            <person name="Miyata K."/>
            <person name="Fedorova E."/>
            <person name="Kohlen W."/>
            <person name="Bisseling T."/>
            <person name="Smit S."/>
            <person name="Geurts R."/>
        </authorList>
    </citation>
    <scope>NUCLEOTIDE SEQUENCE [LARGE SCALE GENOMIC DNA]</scope>
    <source>
        <strain evidence="4">cv. WU1-14</strain>
    </source>
</reference>
<dbReference type="EMBL" id="JXTB01000030">
    <property type="protein sequence ID" value="PON74106.1"/>
    <property type="molecule type" value="Genomic_DNA"/>
</dbReference>
<evidence type="ECO:0000313" key="4">
    <source>
        <dbReference type="Proteomes" id="UP000237105"/>
    </source>
</evidence>
<protein>
    <submittedName>
        <fullName evidence="3">Ribonuclease H-like domain containing protein</fullName>
    </submittedName>
</protein>
<keyword evidence="1" id="KW-0812">Transmembrane</keyword>
<dbReference type="GO" id="GO:0003676">
    <property type="term" value="F:nucleic acid binding"/>
    <property type="evidence" value="ECO:0007669"/>
    <property type="project" value="InterPro"/>
</dbReference>
<dbReference type="InterPro" id="IPR044730">
    <property type="entry name" value="RNase_H-like_dom_plant"/>
</dbReference>
<keyword evidence="1" id="KW-1133">Transmembrane helix</keyword>
<dbReference type="OrthoDB" id="989172at2759"/>
<feature type="transmembrane region" description="Helical" evidence="1">
    <location>
        <begin position="71"/>
        <end position="90"/>
    </location>
</feature>
<dbReference type="CDD" id="cd06222">
    <property type="entry name" value="RNase_H_like"/>
    <property type="match status" value="1"/>
</dbReference>
<keyword evidence="4" id="KW-1185">Reference proteome</keyword>
<gene>
    <name evidence="3" type="ORF">PanWU01x14_053160</name>
</gene>
<feature type="domain" description="RNase H type-1" evidence="2">
    <location>
        <begin position="47"/>
        <end position="125"/>
    </location>
</feature>
<dbReference type="InterPro" id="IPR012337">
    <property type="entry name" value="RNaseH-like_sf"/>
</dbReference>
<proteinExistence type="predicted"/>
<organism evidence="3 4">
    <name type="scientific">Parasponia andersonii</name>
    <name type="common">Sponia andersonii</name>
    <dbReference type="NCBI Taxonomy" id="3476"/>
    <lineage>
        <taxon>Eukaryota</taxon>
        <taxon>Viridiplantae</taxon>
        <taxon>Streptophyta</taxon>
        <taxon>Embryophyta</taxon>
        <taxon>Tracheophyta</taxon>
        <taxon>Spermatophyta</taxon>
        <taxon>Magnoliopsida</taxon>
        <taxon>eudicotyledons</taxon>
        <taxon>Gunneridae</taxon>
        <taxon>Pentapetalae</taxon>
        <taxon>rosids</taxon>
        <taxon>fabids</taxon>
        <taxon>Rosales</taxon>
        <taxon>Cannabaceae</taxon>
        <taxon>Parasponia</taxon>
    </lineage>
</organism>
<comment type="caution">
    <text evidence="3">The sequence shown here is derived from an EMBL/GenBank/DDBJ whole genome shotgun (WGS) entry which is preliminary data.</text>
</comment>
<evidence type="ECO:0000313" key="3">
    <source>
        <dbReference type="EMBL" id="PON74106.1"/>
    </source>
</evidence>
<name>A0A2P5DLE7_PARAD</name>
<dbReference type="Pfam" id="PF13456">
    <property type="entry name" value="RVT_3"/>
    <property type="match status" value="1"/>
</dbReference>
<dbReference type="AlphaFoldDB" id="A0A2P5DLE7"/>
<dbReference type="InterPro" id="IPR002156">
    <property type="entry name" value="RNaseH_domain"/>
</dbReference>
<dbReference type="PANTHER" id="PTHR47074:SF11">
    <property type="entry name" value="REVERSE TRANSCRIPTASE-LIKE PROTEIN"/>
    <property type="match status" value="1"/>
</dbReference>
<dbReference type="Proteomes" id="UP000237105">
    <property type="component" value="Unassembled WGS sequence"/>
</dbReference>
<evidence type="ECO:0000256" key="1">
    <source>
        <dbReference type="SAM" id="Phobius"/>
    </source>
</evidence>
<dbReference type="InterPro" id="IPR052929">
    <property type="entry name" value="RNase_H-like_EbsB-rel"/>
</dbReference>
<dbReference type="SUPFAM" id="SSF53098">
    <property type="entry name" value="Ribonuclease H-like"/>
    <property type="match status" value="1"/>
</dbReference>